<dbReference type="AlphaFoldDB" id="A0A699T276"/>
<feature type="compositionally biased region" description="Acidic residues" evidence="1">
    <location>
        <begin position="40"/>
        <end position="50"/>
    </location>
</feature>
<reference evidence="2" key="1">
    <citation type="journal article" date="2019" name="Sci. Rep.">
        <title>Draft genome of Tanacetum cinerariifolium, the natural source of mosquito coil.</title>
        <authorList>
            <person name="Yamashiro T."/>
            <person name="Shiraishi A."/>
            <person name="Satake H."/>
            <person name="Nakayama K."/>
        </authorList>
    </citation>
    <scope>NUCLEOTIDE SEQUENCE</scope>
</reference>
<feature type="compositionally biased region" description="Basic and acidic residues" evidence="1">
    <location>
        <begin position="51"/>
        <end position="62"/>
    </location>
</feature>
<comment type="caution">
    <text evidence="2">The sequence shown here is derived from an EMBL/GenBank/DDBJ whole genome shotgun (WGS) entry which is preliminary data.</text>
</comment>
<organism evidence="2">
    <name type="scientific">Tanacetum cinerariifolium</name>
    <name type="common">Dalmatian daisy</name>
    <name type="synonym">Chrysanthemum cinerariifolium</name>
    <dbReference type="NCBI Taxonomy" id="118510"/>
    <lineage>
        <taxon>Eukaryota</taxon>
        <taxon>Viridiplantae</taxon>
        <taxon>Streptophyta</taxon>
        <taxon>Embryophyta</taxon>
        <taxon>Tracheophyta</taxon>
        <taxon>Spermatophyta</taxon>
        <taxon>Magnoliopsida</taxon>
        <taxon>eudicotyledons</taxon>
        <taxon>Gunneridae</taxon>
        <taxon>Pentapetalae</taxon>
        <taxon>asterids</taxon>
        <taxon>campanulids</taxon>
        <taxon>Asterales</taxon>
        <taxon>Asteraceae</taxon>
        <taxon>Asteroideae</taxon>
        <taxon>Anthemideae</taxon>
        <taxon>Anthemidinae</taxon>
        <taxon>Tanacetum</taxon>
    </lineage>
</organism>
<gene>
    <name evidence="2" type="ORF">Tci_875005</name>
</gene>
<feature type="non-terminal residue" evidence="2">
    <location>
        <position position="76"/>
    </location>
</feature>
<dbReference type="EMBL" id="BKCJ011202185">
    <property type="protein sequence ID" value="GFD03036.1"/>
    <property type="molecule type" value="Genomic_DNA"/>
</dbReference>
<evidence type="ECO:0000256" key="1">
    <source>
        <dbReference type="SAM" id="MobiDB-lite"/>
    </source>
</evidence>
<protein>
    <submittedName>
        <fullName evidence="2">Uncharacterized protein</fullName>
    </submittedName>
</protein>
<evidence type="ECO:0000313" key="2">
    <source>
        <dbReference type="EMBL" id="GFD03036.1"/>
    </source>
</evidence>
<feature type="region of interest" description="Disordered" evidence="1">
    <location>
        <begin position="34"/>
        <end position="76"/>
    </location>
</feature>
<name>A0A699T276_TANCI</name>
<accession>A0A699T276</accession>
<sequence>MVLNQGFQMYHLMTRRKNCHGTLPTMKMLVVMKKAKKTDESDDDSDEGSDNDSKTPKESKEESNDEEEQDLRLSEE</sequence>
<proteinExistence type="predicted"/>